<comment type="caution">
    <text evidence="6">The sequence shown here is derived from an EMBL/GenBank/DDBJ whole genome shotgun (WGS) entry which is preliminary data.</text>
</comment>
<reference evidence="6 7" key="1">
    <citation type="journal article" date="2009" name="BMC Evol. Biol.">
        <title>Genomic taxonomy of Vibrios.</title>
        <authorList>
            <person name="Thompson C.C."/>
            <person name="Vicente A.C."/>
            <person name="Souza R.C."/>
            <person name="Vasconcelos A.T."/>
            <person name="Vesth T."/>
            <person name="Alves N.Jr."/>
            <person name="Ussery D.W."/>
            <person name="Iida T."/>
            <person name="Thompson F.L."/>
        </authorList>
    </citation>
    <scope>NUCLEOTIDE SEQUENCE [LARGE SCALE GENOMIC DNA]</scope>
    <source>
        <strain evidence="6 7">VM603</strain>
    </source>
</reference>
<accession>D2YC92</accession>
<feature type="chain" id="PRO_5003039051" evidence="4">
    <location>
        <begin position="28"/>
        <end position="320"/>
    </location>
</feature>
<dbReference type="EMBL" id="ACYU01000040">
    <property type="protein sequence ID" value="EEW07589.1"/>
    <property type="molecule type" value="Genomic_DNA"/>
</dbReference>
<feature type="domain" description="YbhG-like alpha-helical hairpin" evidence="5">
    <location>
        <begin position="77"/>
        <end position="199"/>
    </location>
</feature>
<evidence type="ECO:0000256" key="3">
    <source>
        <dbReference type="SAM" id="Coils"/>
    </source>
</evidence>
<dbReference type="InterPro" id="IPR059052">
    <property type="entry name" value="HH_YbhG-like"/>
</dbReference>
<dbReference type="Gene3D" id="2.40.30.170">
    <property type="match status" value="1"/>
</dbReference>
<evidence type="ECO:0000259" key="5">
    <source>
        <dbReference type="Pfam" id="PF25881"/>
    </source>
</evidence>
<dbReference type="GO" id="GO:0030313">
    <property type="term" value="C:cell envelope"/>
    <property type="evidence" value="ECO:0007669"/>
    <property type="project" value="UniProtKB-SubCell"/>
</dbReference>
<dbReference type="PANTHER" id="PTHR32347:SF29">
    <property type="entry name" value="UPF0194 MEMBRANE PROTEIN YBHG"/>
    <property type="match status" value="1"/>
</dbReference>
<dbReference type="Gene3D" id="2.40.50.100">
    <property type="match status" value="1"/>
</dbReference>
<feature type="coiled-coil region" evidence="3">
    <location>
        <begin position="143"/>
        <end position="196"/>
    </location>
</feature>
<comment type="subcellular location">
    <subcellularLocation>
        <location evidence="1">Cell envelope</location>
    </subcellularLocation>
</comment>
<proteinExistence type="predicted"/>
<evidence type="ECO:0000256" key="1">
    <source>
        <dbReference type="ARBA" id="ARBA00004196"/>
    </source>
</evidence>
<keyword evidence="4" id="KW-0732">Signal</keyword>
<name>D2YC92_VIBMI</name>
<dbReference type="Gene3D" id="1.10.287.470">
    <property type="entry name" value="Helix hairpin bin"/>
    <property type="match status" value="1"/>
</dbReference>
<feature type="signal peptide" evidence="4">
    <location>
        <begin position="1"/>
        <end position="27"/>
    </location>
</feature>
<dbReference type="InterPro" id="IPR050465">
    <property type="entry name" value="UPF0194_transport"/>
</dbReference>
<sequence>MAVETMTKSLSIAALLTLLLSACTPEAPPQALGTLERDRITFSATSNEIIRELPIAEGDPVKTGDVLVKLDTQIQSALLHQAVAQQAKAQASLSKLTNGERPEDIAVAQARVFKADALYKEAETTLRRKTELVDKRLISQSEADSALSARDSARAELASAREEFSKLTAGARVEDIEQAKAELAAAQANVALQQQKLNDLTIVATRNGVLDSLPYHLGERVATNAVVAIVQANRSPYARVYVPETHRAGFAVGQTVDVHVDGVEITYEGKVRWIASEPSFTPYYALTEKERSRLMYLAEVDLPESAMHLPAGLPAQVDLP</sequence>
<dbReference type="SUPFAM" id="SSF111369">
    <property type="entry name" value="HlyD-like secretion proteins"/>
    <property type="match status" value="2"/>
</dbReference>
<dbReference type="PANTHER" id="PTHR32347">
    <property type="entry name" value="EFFLUX SYSTEM COMPONENT YKNX-RELATED"/>
    <property type="match status" value="1"/>
</dbReference>
<gene>
    <name evidence="6" type="ORF">VMB_11390</name>
</gene>
<evidence type="ECO:0000313" key="7">
    <source>
        <dbReference type="Proteomes" id="UP000004827"/>
    </source>
</evidence>
<dbReference type="Pfam" id="PF25881">
    <property type="entry name" value="HH_YBHG"/>
    <property type="match status" value="1"/>
</dbReference>
<keyword evidence="2 3" id="KW-0175">Coiled coil</keyword>
<evidence type="ECO:0000256" key="4">
    <source>
        <dbReference type="SAM" id="SignalP"/>
    </source>
</evidence>
<evidence type="ECO:0000256" key="2">
    <source>
        <dbReference type="ARBA" id="ARBA00023054"/>
    </source>
</evidence>
<organism evidence="6 7">
    <name type="scientific">Vibrio mimicus VM603</name>
    <dbReference type="NCBI Taxonomy" id="671074"/>
    <lineage>
        <taxon>Bacteria</taxon>
        <taxon>Pseudomonadati</taxon>
        <taxon>Pseudomonadota</taxon>
        <taxon>Gammaproteobacteria</taxon>
        <taxon>Vibrionales</taxon>
        <taxon>Vibrionaceae</taxon>
        <taxon>Vibrio</taxon>
    </lineage>
</organism>
<dbReference type="Proteomes" id="UP000004827">
    <property type="component" value="Unassembled WGS sequence"/>
</dbReference>
<protein>
    <submittedName>
        <fullName evidence="6">Membrane-fusion protein</fullName>
    </submittedName>
</protein>
<evidence type="ECO:0000313" key="6">
    <source>
        <dbReference type="EMBL" id="EEW07589.1"/>
    </source>
</evidence>
<dbReference type="AlphaFoldDB" id="D2YC92"/>